<dbReference type="CDD" id="cd08514">
    <property type="entry name" value="PBP2_AppA_like"/>
    <property type="match status" value="1"/>
</dbReference>
<name>I4CEV8_DESTA</name>
<dbReference type="GO" id="GO:0015833">
    <property type="term" value="P:peptide transport"/>
    <property type="evidence" value="ECO:0007669"/>
    <property type="project" value="TreeGrafter"/>
</dbReference>
<keyword evidence="2" id="KW-0813">Transport</keyword>
<evidence type="ECO:0000313" key="5">
    <source>
        <dbReference type="EMBL" id="AFM28099.1"/>
    </source>
</evidence>
<feature type="domain" description="Solute-binding protein family 5" evidence="4">
    <location>
        <begin position="116"/>
        <end position="476"/>
    </location>
</feature>
<dbReference type="InterPro" id="IPR000914">
    <property type="entry name" value="SBP_5_dom"/>
</dbReference>
<comment type="similarity">
    <text evidence="1">Belongs to the bacterial solute-binding protein 5 family.</text>
</comment>
<dbReference type="GO" id="GO:0030288">
    <property type="term" value="C:outer membrane-bounded periplasmic space"/>
    <property type="evidence" value="ECO:0007669"/>
    <property type="project" value="UniProtKB-ARBA"/>
</dbReference>
<dbReference type="Pfam" id="PF00496">
    <property type="entry name" value="SBP_bac_5"/>
    <property type="match status" value="1"/>
</dbReference>
<evidence type="ECO:0000259" key="4">
    <source>
        <dbReference type="Pfam" id="PF00496"/>
    </source>
</evidence>
<evidence type="ECO:0000256" key="2">
    <source>
        <dbReference type="ARBA" id="ARBA00022448"/>
    </source>
</evidence>
<protein>
    <submittedName>
        <fullName evidence="5">ABC-type dipeptide transport system, periplasmic component</fullName>
    </submittedName>
</protein>
<dbReference type="FunFam" id="3.10.105.10:FF:000006">
    <property type="entry name" value="Peptide ABC transporter substrate-binding protein"/>
    <property type="match status" value="1"/>
</dbReference>
<dbReference type="EMBL" id="CP003360">
    <property type="protein sequence ID" value="AFM28099.1"/>
    <property type="molecule type" value="Genomic_DNA"/>
</dbReference>
<keyword evidence="3" id="KW-0732">Signal</keyword>
<dbReference type="KEGG" id="dti:Desti_5517"/>
<reference evidence="6" key="1">
    <citation type="submission" date="2012-06" db="EMBL/GenBank/DDBJ databases">
        <title>Complete sequence of chromosome of Desulfomonile tiedjei DSM 6799.</title>
        <authorList>
            <person name="Lucas S."/>
            <person name="Copeland A."/>
            <person name="Lapidus A."/>
            <person name="Glavina del Rio T."/>
            <person name="Dalin E."/>
            <person name="Tice H."/>
            <person name="Bruce D."/>
            <person name="Goodwin L."/>
            <person name="Pitluck S."/>
            <person name="Peters L."/>
            <person name="Ovchinnikova G."/>
            <person name="Zeytun A."/>
            <person name="Lu M."/>
            <person name="Kyrpides N."/>
            <person name="Mavromatis K."/>
            <person name="Ivanova N."/>
            <person name="Brettin T."/>
            <person name="Detter J.C."/>
            <person name="Han C."/>
            <person name="Larimer F."/>
            <person name="Land M."/>
            <person name="Hauser L."/>
            <person name="Markowitz V."/>
            <person name="Cheng J.-F."/>
            <person name="Hugenholtz P."/>
            <person name="Woyke T."/>
            <person name="Wu D."/>
            <person name="Spring S."/>
            <person name="Schroeder M."/>
            <person name="Brambilla E."/>
            <person name="Klenk H.-P."/>
            <person name="Eisen J.A."/>
        </authorList>
    </citation>
    <scope>NUCLEOTIDE SEQUENCE [LARGE SCALE GENOMIC DNA]</scope>
    <source>
        <strain evidence="6">ATCC 49306 / DSM 6799 / DCB-1</strain>
    </source>
</reference>
<dbReference type="eggNOG" id="COG0747">
    <property type="taxonomic scope" value="Bacteria"/>
</dbReference>
<evidence type="ECO:0000256" key="1">
    <source>
        <dbReference type="ARBA" id="ARBA00005695"/>
    </source>
</evidence>
<dbReference type="InterPro" id="IPR039424">
    <property type="entry name" value="SBP_5"/>
</dbReference>
<dbReference type="HOGENOM" id="CLU_017028_8_6_7"/>
<dbReference type="PANTHER" id="PTHR30290">
    <property type="entry name" value="PERIPLASMIC BINDING COMPONENT OF ABC TRANSPORTER"/>
    <property type="match status" value="1"/>
</dbReference>
<dbReference type="PATRIC" id="fig|706587.4.peg.6219"/>
<dbReference type="Gene3D" id="3.90.76.10">
    <property type="entry name" value="Dipeptide-binding Protein, Domain 1"/>
    <property type="match status" value="1"/>
</dbReference>
<evidence type="ECO:0000256" key="3">
    <source>
        <dbReference type="ARBA" id="ARBA00022729"/>
    </source>
</evidence>
<dbReference type="GO" id="GO:1904680">
    <property type="term" value="F:peptide transmembrane transporter activity"/>
    <property type="evidence" value="ECO:0007669"/>
    <property type="project" value="TreeGrafter"/>
</dbReference>
<accession>I4CEV8</accession>
<dbReference type="PIRSF" id="PIRSF002741">
    <property type="entry name" value="MppA"/>
    <property type="match status" value="1"/>
</dbReference>
<gene>
    <name evidence="5" type="ordered locus">Desti_5517</name>
</gene>
<keyword evidence="6" id="KW-1185">Reference proteome</keyword>
<dbReference type="Gene3D" id="3.10.105.10">
    <property type="entry name" value="Dipeptide-binding Protein, Domain 3"/>
    <property type="match status" value="1"/>
</dbReference>
<dbReference type="InterPro" id="IPR030678">
    <property type="entry name" value="Peptide/Ni-bd"/>
</dbReference>
<sequence length="573" mass="65935">MPDFRIFTIFSKRGLKNLLICDRRKFMNNLSRFLVLLALMFAMSACGSNNSSPSTGSVKNTVADEGKPAYGDMIVRGSIGDASVLLPVLASDSASFDITGLIYNGLVKYDKDILLTGDLAEKWEISEDKLKIKFFLKKDVLWQDGTPFTAKDVEFTYKLYIDPKTPTAYATDFLKVKEFHVIDDHTIEVTYDKPYAPALGSWGQAIHPRHLLEGKDVTQSPLKRDPVGTGPYRFKEWVTGEKIIVDSYHKYFEGRPYIDRVLTRTIPDLATMFLELKAGRLDQMGLTPLQYKRQTDTQWFKDNFKKYEYLTFSYTYLGYNLRDWKFEDKRVRQALTMAMNRESIVQGVLLGLGQVTNAPYKPDTMWYNHNVKKYPYDPEGAKRLLAEAGWKLENGVMQKDGKPFEFTIITNQGNELRKNTATIIQSDLKKIGIDVKIRVIEWAAFLKNFINKRNFEACLLGWGIGIDPNQIDIWSSKKTGENELNFVSYNNPEVDTLLEQGASVYDPEERKKYYDKFQEIVAEDQPYTFLYVQQALPIISSRFRGIDPAPIGIGYNFIKWYVPKQLQKYTIEP</sequence>
<dbReference type="Gene3D" id="3.40.190.10">
    <property type="entry name" value="Periplasmic binding protein-like II"/>
    <property type="match status" value="1"/>
</dbReference>
<evidence type="ECO:0000313" key="6">
    <source>
        <dbReference type="Proteomes" id="UP000006055"/>
    </source>
</evidence>
<organism evidence="5 6">
    <name type="scientific">Desulfomonile tiedjei (strain ATCC 49306 / DSM 6799 / DCB-1)</name>
    <dbReference type="NCBI Taxonomy" id="706587"/>
    <lineage>
        <taxon>Bacteria</taxon>
        <taxon>Pseudomonadati</taxon>
        <taxon>Thermodesulfobacteriota</taxon>
        <taxon>Desulfomonilia</taxon>
        <taxon>Desulfomonilales</taxon>
        <taxon>Desulfomonilaceae</taxon>
        <taxon>Desulfomonile</taxon>
    </lineage>
</organism>
<dbReference type="Proteomes" id="UP000006055">
    <property type="component" value="Chromosome"/>
</dbReference>
<dbReference type="GO" id="GO:0043190">
    <property type="term" value="C:ATP-binding cassette (ABC) transporter complex"/>
    <property type="evidence" value="ECO:0007669"/>
    <property type="project" value="InterPro"/>
</dbReference>
<dbReference type="STRING" id="706587.Desti_5517"/>
<dbReference type="PANTHER" id="PTHR30290:SF38">
    <property type="entry name" value="D,D-DIPEPTIDE-BINDING PERIPLASMIC PROTEIN DDPA-RELATED"/>
    <property type="match status" value="1"/>
</dbReference>
<dbReference type="AlphaFoldDB" id="I4CEV8"/>
<proteinExistence type="inferred from homology"/>
<dbReference type="SUPFAM" id="SSF53850">
    <property type="entry name" value="Periplasmic binding protein-like II"/>
    <property type="match status" value="1"/>
</dbReference>